<dbReference type="NCBIfam" id="TIGR00229">
    <property type="entry name" value="sensory_box"/>
    <property type="match status" value="1"/>
</dbReference>
<feature type="domain" description="GGDEF" evidence="18">
    <location>
        <begin position="465"/>
        <end position="598"/>
    </location>
</feature>
<dbReference type="GO" id="GO:0016020">
    <property type="term" value="C:membrane"/>
    <property type="evidence" value="ECO:0007669"/>
    <property type="project" value="UniProtKB-SubCell"/>
</dbReference>
<dbReference type="SMART" id="SM00091">
    <property type="entry name" value="PAS"/>
    <property type="match status" value="1"/>
</dbReference>
<keyword evidence="3" id="KW-0597">Phosphoprotein</keyword>
<dbReference type="GO" id="GO:0016301">
    <property type="term" value="F:kinase activity"/>
    <property type="evidence" value="ECO:0007669"/>
    <property type="project" value="UniProtKB-KW"/>
</dbReference>
<dbReference type="SMART" id="SM00267">
    <property type="entry name" value="GGDEF"/>
    <property type="match status" value="1"/>
</dbReference>
<reference evidence="19 20" key="1">
    <citation type="submission" date="2015-05" db="EMBL/GenBank/DDBJ databases">
        <title>Complete genome sequence of a sulfur-oxidizing gammaproteobacterium strain HA5.</title>
        <authorList>
            <person name="Miura A."/>
            <person name="Kojima H."/>
            <person name="Fukui M."/>
        </authorList>
    </citation>
    <scope>NUCLEOTIDE SEQUENCE [LARGE SCALE GENOMIC DNA]</scope>
    <source>
        <strain evidence="19 20">HA5</strain>
    </source>
</reference>
<evidence type="ECO:0000259" key="18">
    <source>
        <dbReference type="PROSITE" id="PS50887"/>
    </source>
</evidence>
<feature type="coiled-coil region" evidence="13">
    <location>
        <begin position="117"/>
        <end position="144"/>
    </location>
</feature>
<dbReference type="EMBL" id="AP014879">
    <property type="protein sequence ID" value="BAV33048.1"/>
    <property type="molecule type" value="Genomic_DNA"/>
</dbReference>
<dbReference type="InterPro" id="IPR000160">
    <property type="entry name" value="GGDEF_dom"/>
</dbReference>
<evidence type="ECO:0000259" key="15">
    <source>
        <dbReference type="PROSITE" id="PS50112"/>
    </source>
</evidence>
<evidence type="ECO:0000256" key="14">
    <source>
        <dbReference type="SAM" id="Phobius"/>
    </source>
</evidence>
<dbReference type="Pfam" id="PF13185">
    <property type="entry name" value="GAF_2"/>
    <property type="match status" value="1"/>
</dbReference>
<dbReference type="SMART" id="SM00052">
    <property type="entry name" value="EAL"/>
    <property type="match status" value="1"/>
</dbReference>
<evidence type="ECO:0000256" key="12">
    <source>
        <dbReference type="ARBA" id="ARBA00023136"/>
    </source>
</evidence>
<feature type="domain" description="PAC" evidence="16">
    <location>
        <begin position="381"/>
        <end position="433"/>
    </location>
</feature>
<feature type="transmembrane region" description="Helical" evidence="14">
    <location>
        <begin position="87"/>
        <end position="107"/>
    </location>
</feature>
<dbReference type="FunCoup" id="A0A1B4XE28">
    <property type="interactions" value="249"/>
</dbReference>
<keyword evidence="7" id="KW-0547">Nucleotide-binding</keyword>
<keyword evidence="11" id="KW-0902">Two-component regulatory system</keyword>
<evidence type="ECO:0000256" key="4">
    <source>
        <dbReference type="ARBA" id="ARBA00022636"/>
    </source>
</evidence>
<dbReference type="Pfam" id="PF13493">
    <property type="entry name" value="DUF4118"/>
    <property type="match status" value="1"/>
</dbReference>
<dbReference type="Pfam" id="PF00990">
    <property type="entry name" value="GGDEF"/>
    <property type="match status" value="1"/>
</dbReference>
<dbReference type="PANTHER" id="PTHR44757">
    <property type="entry name" value="DIGUANYLATE CYCLASE DGCP"/>
    <property type="match status" value="1"/>
</dbReference>
<dbReference type="CDD" id="cd01948">
    <property type="entry name" value="EAL"/>
    <property type="match status" value="1"/>
</dbReference>
<dbReference type="InterPro" id="IPR001610">
    <property type="entry name" value="PAC"/>
</dbReference>
<dbReference type="Pfam" id="PF08448">
    <property type="entry name" value="PAS_4"/>
    <property type="match status" value="1"/>
</dbReference>
<accession>A0A1B4XE28</accession>
<dbReference type="InterPro" id="IPR013656">
    <property type="entry name" value="PAS_4"/>
</dbReference>
<dbReference type="GO" id="GO:0071111">
    <property type="term" value="F:cyclic-guanylate-specific phosphodiesterase activity"/>
    <property type="evidence" value="ECO:0007669"/>
    <property type="project" value="UniProtKB-EC"/>
</dbReference>
<dbReference type="SUPFAM" id="SSF55073">
    <property type="entry name" value="Nucleotide cyclase"/>
    <property type="match status" value="1"/>
</dbReference>
<comment type="subcellular location">
    <subcellularLocation>
        <location evidence="1">Membrane</location>
        <topology evidence="1">Multi-pass membrane protein</topology>
    </subcellularLocation>
</comment>
<dbReference type="PANTHER" id="PTHR44757:SF2">
    <property type="entry name" value="BIOFILM ARCHITECTURE MAINTENANCE PROTEIN MBAA"/>
    <property type="match status" value="1"/>
</dbReference>
<dbReference type="InterPro" id="IPR025201">
    <property type="entry name" value="KdpD_TM"/>
</dbReference>
<evidence type="ECO:0000256" key="8">
    <source>
        <dbReference type="ARBA" id="ARBA00022777"/>
    </source>
</evidence>
<dbReference type="PROSITE" id="PS50112">
    <property type="entry name" value="PAS"/>
    <property type="match status" value="1"/>
</dbReference>
<dbReference type="InterPro" id="IPR052155">
    <property type="entry name" value="Biofilm_reg_signaling"/>
</dbReference>
<feature type="domain" description="EAL" evidence="17">
    <location>
        <begin position="607"/>
        <end position="861"/>
    </location>
</feature>
<dbReference type="InterPro" id="IPR029787">
    <property type="entry name" value="Nucleotide_cyclase"/>
</dbReference>
<keyword evidence="12 14" id="KW-0472">Membrane</keyword>
<dbReference type="Gene3D" id="3.30.450.40">
    <property type="match status" value="1"/>
</dbReference>
<dbReference type="SUPFAM" id="SSF55785">
    <property type="entry name" value="PYP-like sensor domain (PAS domain)"/>
    <property type="match status" value="1"/>
</dbReference>
<dbReference type="PROSITE" id="PS50883">
    <property type="entry name" value="EAL"/>
    <property type="match status" value="1"/>
</dbReference>
<dbReference type="PROSITE" id="PS50887">
    <property type="entry name" value="GGDEF"/>
    <property type="match status" value="1"/>
</dbReference>
<evidence type="ECO:0000256" key="5">
    <source>
        <dbReference type="ARBA" id="ARBA00022679"/>
    </source>
</evidence>
<evidence type="ECO:0000256" key="6">
    <source>
        <dbReference type="ARBA" id="ARBA00022692"/>
    </source>
</evidence>
<dbReference type="Gene3D" id="3.30.70.270">
    <property type="match status" value="1"/>
</dbReference>
<dbReference type="KEGG" id="slim:SCL_0728"/>
<dbReference type="SUPFAM" id="SSF55781">
    <property type="entry name" value="GAF domain-like"/>
    <property type="match status" value="1"/>
</dbReference>
<dbReference type="GO" id="GO:0005524">
    <property type="term" value="F:ATP binding"/>
    <property type="evidence" value="ECO:0007669"/>
    <property type="project" value="UniProtKB-KW"/>
</dbReference>
<protein>
    <recommendedName>
        <fullName evidence="2">cyclic-guanylate-specific phosphodiesterase</fullName>
        <ecNumber evidence="2">3.1.4.52</ecNumber>
    </recommendedName>
</protein>
<dbReference type="InterPro" id="IPR001633">
    <property type="entry name" value="EAL_dom"/>
</dbReference>
<evidence type="ECO:0000256" key="2">
    <source>
        <dbReference type="ARBA" id="ARBA00012282"/>
    </source>
</evidence>
<dbReference type="InterPro" id="IPR003018">
    <property type="entry name" value="GAF"/>
</dbReference>
<keyword evidence="8" id="KW-0418">Kinase</keyword>
<dbReference type="InterPro" id="IPR035965">
    <property type="entry name" value="PAS-like_dom_sf"/>
</dbReference>
<dbReference type="Gene3D" id="1.20.120.620">
    <property type="entry name" value="Backbone structure of the membrane domain of e. Coli histidine kinase receptor kdpd"/>
    <property type="match status" value="1"/>
</dbReference>
<dbReference type="CDD" id="cd00130">
    <property type="entry name" value="PAS"/>
    <property type="match status" value="1"/>
</dbReference>
<dbReference type="Proteomes" id="UP000243180">
    <property type="component" value="Chromosome"/>
</dbReference>
<name>A0A1B4XE28_9GAMM</name>
<dbReference type="InterPro" id="IPR038318">
    <property type="entry name" value="KdpD_sf"/>
</dbReference>
<dbReference type="NCBIfam" id="TIGR00254">
    <property type="entry name" value="GGDEF"/>
    <property type="match status" value="1"/>
</dbReference>
<proteinExistence type="predicted"/>
<keyword evidence="13" id="KW-0175">Coiled coil</keyword>
<dbReference type="GO" id="GO:0000160">
    <property type="term" value="P:phosphorelay signal transduction system"/>
    <property type="evidence" value="ECO:0007669"/>
    <property type="project" value="UniProtKB-KW"/>
</dbReference>
<feature type="transmembrane region" description="Helical" evidence="14">
    <location>
        <begin position="12"/>
        <end position="29"/>
    </location>
</feature>
<dbReference type="Pfam" id="PF00563">
    <property type="entry name" value="EAL"/>
    <property type="match status" value="1"/>
</dbReference>
<dbReference type="EC" id="3.1.4.52" evidence="2"/>
<dbReference type="InterPro" id="IPR035919">
    <property type="entry name" value="EAL_sf"/>
</dbReference>
<dbReference type="InParanoid" id="A0A1B4XE28"/>
<evidence type="ECO:0000256" key="3">
    <source>
        <dbReference type="ARBA" id="ARBA00022553"/>
    </source>
</evidence>
<organism evidence="19 20">
    <name type="scientific">Sulfuricaulis limicola</name>
    <dbReference type="NCBI Taxonomy" id="1620215"/>
    <lineage>
        <taxon>Bacteria</taxon>
        <taxon>Pseudomonadati</taxon>
        <taxon>Pseudomonadota</taxon>
        <taxon>Gammaproteobacteria</taxon>
        <taxon>Acidiferrobacterales</taxon>
        <taxon>Acidiferrobacteraceae</taxon>
        <taxon>Sulfuricaulis</taxon>
    </lineage>
</organism>
<evidence type="ECO:0000313" key="20">
    <source>
        <dbReference type="Proteomes" id="UP000243180"/>
    </source>
</evidence>
<evidence type="ECO:0000256" key="11">
    <source>
        <dbReference type="ARBA" id="ARBA00023012"/>
    </source>
</evidence>
<dbReference type="PROSITE" id="PS50113">
    <property type="entry name" value="PAC"/>
    <property type="match status" value="1"/>
</dbReference>
<keyword evidence="4" id="KW-0973">c-di-GMP</keyword>
<evidence type="ECO:0000256" key="1">
    <source>
        <dbReference type="ARBA" id="ARBA00004141"/>
    </source>
</evidence>
<dbReference type="InterPro" id="IPR043128">
    <property type="entry name" value="Rev_trsase/Diguanyl_cyclase"/>
</dbReference>
<dbReference type="SMART" id="SM00086">
    <property type="entry name" value="PAC"/>
    <property type="match status" value="1"/>
</dbReference>
<keyword evidence="20" id="KW-1185">Reference proteome</keyword>
<keyword evidence="10 14" id="KW-1133">Transmembrane helix</keyword>
<evidence type="ECO:0000256" key="10">
    <source>
        <dbReference type="ARBA" id="ARBA00022989"/>
    </source>
</evidence>
<sequence>MHTVKPDLWRSIGGPLLAIFSIFILEILARTGYRIPNPPAILLIVVAFAAFRGGIRSGLISAVLSWLYFAHYFSIPGQPFQYTGENFVRVMMWAVTTPAMALMIGFLRRRTERVYELSSANVALETQIAERKRAEQEVRLLQTLTLAVGEAEDLHTTLEVVLRKVCESTGWMLGQAWMPNETGRIECVPAWHGEAKGLERFRKASLDMTFSPGTGLPGRVWESKQPVWIKDVSVEQNFPRADVAIEAGLKAGLGIPVTAGNEFIAVLEFFVSEPRKEDEHLIGIVSSAATQLGSMIQRKRAEQALRRSENQLRAIIDAEPECVKVVRADGTLVQMNAAGLAMIEASRPEQVIGKQILQLMAPEYREAYRTFIGDVLRGNKGIMEFEIIGLKGTHRWMETHAVPLPGEQGGQPLVLSITRDITERKQTERRLKQLAHFDSLTDLPNRVQFIERLEQAMADADRHERLLGVVFLDLDRFKYINDSLGHGKGDILLREVAMRLSGVVRRGDTVARLSGDEFALVLADMGHVDDAIHVAQKILEVFHQPFRVAGHDLFVTASLGITLYPFDDRGADDLLRNADVAMYRAKESGKNNYQFYVAEMTTLVSERLALENDLRSALERGEFSLNYQPIADCRSGAIVGMEALLRWKHPERGMISPALFIPLAEETGYIIPIGEWVLRTACEQCRGWQKAGFPSLYVAVNLSSRQFHQKDLTASIHRILQETGLDPTRLGLEITEGLIMQQAEASVNTLRELKAMGIRISIDDFGTGYSSLSYLKRFPIDVLKIDQSFVRDIPKDEDDAAIASTIITMAHSLGLKVVAEGVETLEQLNFMREHHCDTMQGYYLSKPLPPDQFTALLKNGTRLDVA</sequence>
<dbReference type="Gene3D" id="3.20.20.450">
    <property type="entry name" value="EAL domain"/>
    <property type="match status" value="1"/>
</dbReference>
<gene>
    <name evidence="19" type="ORF">SCL_0728</name>
</gene>
<dbReference type="InterPro" id="IPR000700">
    <property type="entry name" value="PAS-assoc_C"/>
</dbReference>
<evidence type="ECO:0000256" key="9">
    <source>
        <dbReference type="ARBA" id="ARBA00022840"/>
    </source>
</evidence>
<evidence type="ECO:0000256" key="13">
    <source>
        <dbReference type="SAM" id="Coils"/>
    </source>
</evidence>
<keyword evidence="9" id="KW-0067">ATP-binding</keyword>
<dbReference type="SUPFAM" id="SSF141868">
    <property type="entry name" value="EAL domain-like"/>
    <property type="match status" value="1"/>
</dbReference>
<dbReference type="InterPro" id="IPR000014">
    <property type="entry name" value="PAS"/>
</dbReference>
<dbReference type="AlphaFoldDB" id="A0A1B4XE28"/>
<keyword evidence="5" id="KW-0808">Transferase</keyword>
<feature type="transmembrane region" description="Helical" evidence="14">
    <location>
        <begin position="41"/>
        <end position="67"/>
    </location>
</feature>
<evidence type="ECO:0000259" key="17">
    <source>
        <dbReference type="PROSITE" id="PS50883"/>
    </source>
</evidence>
<evidence type="ECO:0000259" key="16">
    <source>
        <dbReference type="PROSITE" id="PS50113"/>
    </source>
</evidence>
<dbReference type="Gene3D" id="3.30.450.20">
    <property type="entry name" value="PAS domain"/>
    <property type="match status" value="1"/>
</dbReference>
<feature type="domain" description="PAS" evidence="15">
    <location>
        <begin position="308"/>
        <end position="379"/>
    </location>
</feature>
<keyword evidence="6 14" id="KW-0812">Transmembrane</keyword>
<evidence type="ECO:0000256" key="7">
    <source>
        <dbReference type="ARBA" id="ARBA00022741"/>
    </source>
</evidence>
<dbReference type="InterPro" id="IPR029016">
    <property type="entry name" value="GAF-like_dom_sf"/>
</dbReference>
<dbReference type="FunFam" id="3.20.20.450:FF:000001">
    <property type="entry name" value="Cyclic di-GMP phosphodiesterase yahA"/>
    <property type="match status" value="1"/>
</dbReference>
<evidence type="ECO:0000313" key="19">
    <source>
        <dbReference type="EMBL" id="BAV33048.1"/>
    </source>
</evidence>
<dbReference type="CDD" id="cd01949">
    <property type="entry name" value="GGDEF"/>
    <property type="match status" value="1"/>
</dbReference>
<dbReference type="SMART" id="SM00065">
    <property type="entry name" value="GAF"/>
    <property type="match status" value="1"/>
</dbReference>